<evidence type="ECO:0000256" key="1">
    <source>
        <dbReference type="ARBA" id="ARBA00005417"/>
    </source>
</evidence>
<dbReference type="RefSeq" id="WP_176942056.1">
    <property type="nucleotide sequence ID" value="NZ_JABZEC010000001.1"/>
</dbReference>
<keyword evidence="7" id="KW-1185">Reference proteome</keyword>
<dbReference type="PROSITE" id="PS50893">
    <property type="entry name" value="ABC_TRANSPORTER_2"/>
    <property type="match status" value="1"/>
</dbReference>
<dbReference type="GO" id="GO:0016887">
    <property type="term" value="F:ATP hydrolysis activity"/>
    <property type="evidence" value="ECO:0007669"/>
    <property type="project" value="InterPro"/>
</dbReference>
<dbReference type="Pfam" id="PF00005">
    <property type="entry name" value="ABC_tran"/>
    <property type="match status" value="1"/>
</dbReference>
<evidence type="ECO:0000313" key="7">
    <source>
        <dbReference type="Proteomes" id="UP000563523"/>
    </source>
</evidence>
<comment type="similarity">
    <text evidence="1">Belongs to the ABC transporter superfamily.</text>
</comment>
<dbReference type="InterPro" id="IPR003593">
    <property type="entry name" value="AAA+_ATPase"/>
</dbReference>
<dbReference type="InterPro" id="IPR003439">
    <property type="entry name" value="ABC_transporter-like_ATP-bd"/>
</dbReference>
<dbReference type="SUPFAM" id="SSF52540">
    <property type="entry name" value="P-loop containing nucleoside triphosphate hydrolases"/>
    <property type="match status" value="1"/>
</dbReference>
<protein>
    <submittedName>
        <fullName evidence="6">ABC transporter ATP-binding protein</fullName>
    </submittedName>
</protein>
<dbReference type="EMBL" id="JABZEC010000001">
    <property type="protein sequence ID" value="NVY95894.1"/>
    <property type="molecule type" value="Genomic_DNA"/>
</dbReference>
<keyword evidence="4 6" id="KW-0067">ATP-binding</keyword>
<comment type="caution">
    <text evidence="6">The sequence shown here is derived from an EMBL/GenBank/DDBJ whole genome shotgun (WGS) entry which is preliminary data.</text>
</comment>
<dbReference type="PANTHER" id="PTHR42711">
    <property type="entry name" value="ABC TRANSPORTER ATP-BINDING PROTEIN"/>
    <property type="match status" value="1"/>
</dbReference>
<evidence type="ECO:0000256" key="2">
    <source>
        <dbReference type="ARBA" id="ARBA00022448"/>
    </source>
</evidence>
<dbReference type="PANTHER" id="PTHR42711:SF5">
    <property type="entry name" value="ABC TRANSPORTER ATP-BINDING PROTEIN NATA"/>
    <property type="match status" value="1"/>
</dbReference>
<keyword evidence="2" id="KW-0813">Transport</keyword>
<evidence type="ECO:0000259" key="5">
    <source>
        <dbReference type="PROSITE" id="PS50893"/>
    </source>
</evidence>
<name>A0A850QVS5_9LACO</name>
<sequence>MQIEIQNLSKKYSARQVLFDINLSINLDSKVIGLVGPNGAGKSTLMRVISGVLLPNSGKILLNDANKQSDYNRWALKNTLYVPAGERGLINRLSLIDNFRYFCGLKNVNYKDGLDYFESMAQALEMKNLIHRDYDKMSTGQKKSAALLNALALKTKLILLDEPSNGLDIDAQDGLKHVLNLTKNNGHQKVLVSSHDVNLLTSVCDGYVFIREGHIIAKLNSPASHEDLIDLYHQSFKKEG</sequence>
<dbReference type="SMART" id="SM00382">
    <property type="entry name" value="AAA"/>
    <property type="match status" value="1"/>
</dbReference>
<reference evidence="6 7" key="1">
    <citation type="submission" date="2020-06" db="EMBL/GenBank/DDBJ databases">
        <authorList>
            <person name="Kang J."/>
        </authorList>
    </citation>
    <scope>NUCLEOTIDE SEQUENCE [LARGE SCALE GENOMIC DNA]</scope>
    <source>
        <strain evidence="6 7">DCY120</strain>
    </source>
</reference>
<dbReference type="AlphaFoldDB" id="A0A850QVS5"/>
<accession>A0A850QVS5</accession>
<evidence type="ECO:0000256" key="3">
    <source>
        <dbReference type="ARBA" id="ARBA00022741"/>
    </source>
</evidence>
<keyword evidence="3" id="KW-0547">Nucleotide-binding</keyword>
<evidence type="ECO:0000313" key="6">
    <source>
        <dbReference type="EMBL" id="NVY95894.1"/>
    </source>
</evidence>
<dbReference type="Proteomes" id="UP000563523">
    <property type="component" value="Unassembled WGS sequence"/>
</dbReference>
<dbReference type="InterPro" id="IPR027417">
    <property type="entry name" value="P-loop_NTPase"/>
</dbReference>
<evidence type="ECO:0000256" key="4">
    <source>
        <dbReference type="ARBA" id="ARBA00022840"/>
    </source>
</evidence>
<dbReference type="GO" id="GO:0005524">
    <property type="term" value="F:ATP binding"/>
    <property type="evidence" value="ECO:0007669"/>
    <property type="project" value="UniProtKB-KW"/>
</dbReference>
<gene>
    <name evidence="6" type="ORF">HU830_01595</name>
</gene>
<organism evidence="6 7">
    <name type="scientific">Bombilactobacillus apium</name>
    <dbReference type="NCBI Taxonomy" id="2675299"/>
    <lineage>
        <taxon>Bacteria</taxon>
        <taxon>Bacillati</taxon>
        <taxon>Bacillota</taxon>
        <taxon>Bacilli</taxon>
        <taxon>Lactobacillales</taxon>
        <taxon>Lactobacillaceae</taxon>
        <taxon>Bombilactobacillus</taxon>
    </lineage>
</organism>
<proteinExistence type="inferred from homology"/>
<dbReference type="InterPro" id="IPR050763">
    <property type="entry name" value="ABC_transporter_ATP-binding"/>
</dbReference>
<dbReference type="Gene3D" id="3.40.50.300">
    <property type="entry name" value="P-loop containing nucleotide triphosphate hydrolases"/>
    <property type="match status" value="1"/>
</dbReference>
<feature type="domain" description="ABC transporter" evidence="5">
    <location>
        <begin position="3"/>
        <end position="237"/>
    </location>
</feature>